<evidence type="ECO:0000256" key="2">
    <source>
        <dbReference type="SAM" id="MobiDB-lite"/>
    </source>
</evidence>
<proteinExistence type="inferred from homology"/>
<dbReference type="EMBL" id="CAJMWS010000067">
    <property type="protein sequence ID" value="CAE6353224.1"/>
    <property type="molecule type" value="Genomic_DNA"/>
</dbReference>
<evidence type="ECO:0000313" key="3">
    <source>
        <dbReference type="EMBL" id="CAE6353224.1"/>
    </source>
</evidence>
<evidence type="ECO:0000313" key="4">
    <source>
        <dbReference type="Proteomes" id="UP000663846"/>
    </source>
</evidence>
<dbReference type="PANTHER" id="PTHR48104:SF30">
    <property type="entry name" value="METACASPASE-1"/>
    <property type="match status" value="1"/>
</dbReference>
<dbReference type="GO" id="GO:0006508">
    <property type="term" value="P:proteolysis"/>
    <property type="evidence" value="ECO:0007669"/>
    <property type="project" value="TreeGrafter"/>
</dbReference>
<feature type="region of interest" description="Disordered" evidence="2">
    <location>
        <begin position="97"/>
        <end position="141"/>
    </location>
</feature>
<accession>A0A8H2ZWA1</accession>
<dbReference type="InterPro" id="IPR050452">
    <property type="entry name" value="Metacaspase"/>
</dbReference>
<feature type="region of interest" description="Disordered" evidence="2">
    <location>
        <begin position="349"/>
        <end position="378"/>
    </location>
</feature>
<comment type="caution">
    <text evidence="3">The sequence shown here is derived from an EMBL/GenBank/DDBJ whole genome shotgun (WGS) entry which is preliminary data.</text>
</comment>
<dbReference type="GO" id="GO:0004197">
    <property type="term" value="F:cysteine-type endopeptidase activity"/>
    <property type="evidence" value="ECO:0007669"/>
    <property type="project" value="TreeGrafter"/>
</dbReference>
<dbReference type="AlphaFoldDB" id="A0A8H2ZWA1"/>
<dbReference type="Proteomes" id="UP000663846">
    <property type="component" value="Unassembled WGS sequence"/>
</dbReference>
<sequence length="648" mass="69229">MGKSNNSQPTHSVVGVEPFAGSLHPAPRQSDVVSTTKLSIPPAVNVLIPSQPPSPSLPTSSEYFDALDDWSPAIDDDGDLFYDASDALLEQKRPVRSDIQQDEHQYEGAAKGAIGGRKPRAVPSHHTAGHAPPLAPPPTFSFSPAFTSTSVRGIAKPTFAPETETSATSLAAKQAQRAVLPPVREALKRALVIGLNYAKSGLDEDKRLRYAVKDAELWQKTLLDKGVLRENITIITDENPEAATFHQLLHSIRRLVHDVRAGDSLFFIYSGHAILSQEYGPSILTADRIIFPRSMLEQELVMSIPAGADLQVVFDCCHSAGMIGLQYCVGRMAPPPPALRAEELARYTSESFKLQRPHQPPDSALPRPSQPFSHAPQHGSLYGISAAADVTTPRRPPVTPAMVDMDTFGGPPQPQRHPRGGVVAAPPMAVPTTTAAGSQLGTAAGAVRCLASFMGLGSSTPSATPSATPAPISTQTEVPAQAQTPALAEALPEASNVIVRPPGPRRACQGVVEGDRMPDYFAERKDGFVRPAGKVMVWAGTGTNQKAFEAYGRGKQGIVTKAMCNALAACADRVSTCREVWSYLVQEIDCENKERSKRDASNGRPPAFGRIQHAELWVSQGDLGVPLRSAGPVLDQPMLRATDTPASI</sequence>
<feature type="region of interest" description="Disordered" evidence="2">
    <location>
        <begin position="1"/>
        <end position="34"/>
    </location>
</feature>
<organism evidence="3 4">
    <name type="scientific">Rhizoctonia solani</name>
    <dbReference type="NCBI Taxonomy" id="456999"/>
    <lineage>
        <taxon>Eukaryota</taxon>
        <taxon>Fungi</taxon>
        <taxon>Dikarya</taxon>
        <taxon>Basidiomycota</taxon>
        <taxon>Agaricomycotina</taxon>
        <taxon>Agaricomycetes</taxon>
        <taxon>Cantharellales</taxon>
        <taxon>Ceratobasidiaceae</taxon>
        <taxon>Rhizoctonia</taxon>
    </lineage>
</organism>
<feature type="compositionally biased region" description="Basic and acidic residues" evidence="2">
    <location>
        <begin position="97"/>
        <end position="106"/>
    </location>
</feature>
<dbReference type="GO" id="GO:0005737">
    <property type="term" value="C:cytoplasm"/>
    <property type="evidence" value="ECO:0007669"/>
    <property type="project" value="TreeGrafter"/>
</dbReference>
<evidence type="ECO:0000256" key="1">
    <source>
        <dbReference type="ARBA" id="ARBA00009005"/>
    </source>
</evidence>
<protein>
    <recommendedName>
        <fullName evidence="5">Metacaspase-1</fullName>
    </recommendedName>
</protein>
<comment type="similarity">
    <text evidence="1">Belongs to the peptidase C14B family.</text>
</comment>
<gene>
    <name evidence="3" type="ORF">RDB_LOCUS12750</name>
</gene>
<dbReference type="Gene3D" id="3.40.50.12660">
    <property type="match status" value="1"/>
</dbReference>
<evidence type="ECO:0008006" key="5">
    <source>
        <dbReference type="Google" id="ProtNLM"/>
    </source>
</evidence>
<reference evidence="3" key="1">
    <citation type="submission" date="2021-01" db="EMBL/GenBank/DDBJ databases">
        <authorList>
            <person name="Kaushik A."/>
        </authorList>
    </citation>
    <scope>NUCLEOTIDE SEQUENCE</scope>
    <source>
        <strain evidence="3">AG1-1C</strain>
    </source>
</reference>
<dbReference type="PANTHER" id="PTHR48104">
    <property type="entry name" value="METACASPASE-4"/>
    <property type="match status" value="1"/>
</dbReference>
<feature type="compositionally biased region" description="Polar residues" evidence="2">
    <location>
        <begin position="1"/>
        <end position="11"/>
    </location>
</feature>
<name>A0A8H2ZWA1_9AGAM</name>